<gene>
    <name evidence="2" type="ORF">FGADI_9035</name>
</gene>
<dbReference type="Proteomes" id="UP000604273">
    <property type="component" value="Unassembled WGS sequence"/>
</dbReference>
<name>A0A8H4WTF6_9HYPO</name>
<dbReference type="AlphaFoldDB" id="A0A8H4WTF6"/>
<evidence type="ECO:0008006" key="4">
    <source>
        <dbReference type="Google" id="ProtNLM"/>
    </source>
</evidence>
<accession>A0A8H4WTF6</accession>
<keyword evidence="1" id="KW-0472">Membrane</keyword>
<keyword evidence="1" id="KW-0812">Transmembrane</keyword>
<dbReference type="Gene3D" id="3.40.50.1110">
    <property type="entry name" value="SGNH hydrolase"/>
    <property type="match status" value="1"/>
</dbReference>
<dbReference type="SUPFAM" id="SSF52266">
    <property type="entry name" value="SGNH hydrolase"/>
    <property type="match status" value="1"/>
</dbReference>
<keyword evidence="1" id="KW-1133">Transmembrane helix</keyword>
<sequence length="380" mass="42676">MWQDKLSGRLLTAAVFIVGILVFLALPLLPGRPNLPVIRPVIRPVATPVGTPVRPVITPVATPHPAPEPSEHFIVAFGDSYSRSGFAMNYTYTRTGPGMHDMHRTQRPNNKLFNAPSAENPIGNPALPGKTSSGGPNWAMYMATEFNTTLTLAYIFARSAAVVDAEVIPTRSKSTFTFAQQIVHFKDTIGHRPYYAPWTAKSMVAVVWFGFNDLSRVFHKQDQDRLLEEANRRIFELSQILYDTGVRNFIFIEVPRKKTLLSPVLSDKYAAKQVFPSPQAKKSHDTNHEYEMFSYAVNLWNSFLRKNTALFQKTHADAKVSYVEVWDIFYRAFLQPQSLGIQNSTCVDPRGKDCLWTNTAHPGQKIHQLIGARVAEAAWG</sequence>
<evidence type="ECO:0000313" key="3">
    <source>
        <dbReference type="Proteomes" id="UP000604273"/>
    </source>
</evidence>
<reference evidence="2" key="1">
    <citation type="journal article" date="2020" name="BMC Genomics">
        <title>Correction to: Identification and distribution of gene clusters required for synthesis of sphingolipid metabolism inhibitors in diverse species of the filamentous fungus Fusarium.</title>
        <authorList>
            <person name="Kim H.S."/>
            <person name="Lohmar J.M."/>
            <person name="Busman M."/>
            <person name="Brown D.W."/>
            <person name="Naumann T.A."/>
            <person name="Divon H.H."/>
            <person name="Lysoe E."/>
            <person name="Uhlig S."/>
            <person name="Proctor R.H."/>
        </authorList>
    </citation>
    <scope>NUCLEOTIDE SEQUENCE</scope>
    <source>
        <strain evidence="2">NRRL 45417</strain>
    </source>
</reference>
<evidence type="ECO:0000256" key="1">
    <source>
        <dbReference type="SAM" id="Phobius"/>
    </source>
</evidence>
<comment type="caution">
    <text evidence="2">The sequence shown here is derived from an EMBL/GenBank/DDBJ whole genome shotgun (WGS) entry which is preliminary data.</text>
</comment>
<dbReference type="EMBL" id="JABFAI010000243">
    <property type="protein sequence ID" value="KAF4949264.1"/>
    <property type="molecule type" value="Genomic_DNA"/>
</dbReference>
<reference evidence="2" key="2">
    <citation type="submission" date="2020-05" db="EMBL/GenBank/DDBJ databases">
        <authorList>
            <person name="Kim H.-S."/>
            <person name="Proctor R.H."/>
            <person name="Brown D.W."/>
        </authorList>
    </citation>
    <scope>NUCLEOTIDE SEQUENCE</scope>
    <source>
        <strain evidence="2">NRRL 45417</strain>
    </source>
</reference>
<dbReference type="OrthoDB" id="1600564at2759"/>
<keyword evidence="3" id="KW-1185">Reference proteome</keyword>
<organism evidence="2 3">
    <name type="scientific">Fusarium gaditjirri</name>
    <dbReference type="NCBI Taxonomy" id="282569"/>
    <lineage>
        <taxon>Eukaryota</taxon>
        <taxon>Fungi</taxon>
        <taxon>Dikarya</taxon>
        <taxon>Ascomycota</taxon>
        <taxon>Pezizomycotina</taxon>
        <taxon>Sordariomycetes</taxon>
        <taxon>Hypocreomycetidae</taxon>
        <taxon>Hypocreales</taxon>
        <taxon>Nectriaceae</taxon>
        <taxon>Fusarium</taxon>
        <taxon>Fusarium nisikadoi species complex</taxon>
    </lineage>
</organism>
<proteinExistence type="predicted"/>
<protein>
    <recommendedName>
        <fullName evidence="4">Acetylesterase</fullName>
    </recommendedName>
</protein>
<evidence type="ECO:0000313" key="2">
    <source>
        <dbReference type="EMBL" id="KAF4949264.1"/>
    </source>
</evidence>
<dbReference type="GO" id="GO:0016788">
    <property type="term" value="F:hydrolase activity, acting on ester bonds"/>
    <property type="evidence" value="ECO:0007669"/>
    <property type="project" value="InterPro"/>
</dbReference>
<dbReference type="InterPro" id="IPR036514">
    <property type="entry name" value="SGNH_hydro_sf"/>
</dbReference>
<feature type="transmembrane region" description="Helical" evidence="1">
    <location>
        <begin position="6"/>
        <end position="29"/>
    </location>
</feature>
<dbReference type="Pfam" id="PF00657">
    <property type="entry name" value="Lipase_GDSL"/>
    <property type="match status" value="1"/>
</dbReference>
<dbReference type="InterPro" id="IPR001087">
    <property type="entry name" value="GDSL"/>
</dbReference>